<dbReference type="EMBL" id="JBHUJB010000015">
    <property type="protein sequence ID" value="MFD2157939.1"/>
    <property type="molecule type" value="Genomic_DNA"/>
</dbReference>
<evidence type="ECO:0000256" key="1">
    <source>
        <dbReference type="ARBA" id="ARBA00022448"/>
    </source>
</evidence>
<dbReference type="SUPFAM" id="SSF52540">
    <property type="entry name" value="P-loop containing nucleoside triphosphate hydrolases"/>
    <property type="match status" value="2"/>
</dbReference>
<name>A0ABW4Z7K0_9BACT</name>
<dbReference type="Gene3D" id="3.40.50.300">
    <property type="entry name" value="P-loop containing nucleotide triphosphate hydrolases"/>
    <property type="match status" value="2"/>
</dbReference>
<dbReference type="Proteomes" id="UP001597389">
    <property type="component" value="Unassembled WGS sequence"/>
</dbReference>
<dbReference type="InterPro" id="IPR027417">
    <property type="entry name" value="P-loop_NTPase"/>
</dbReference>
<feature type="domain" description="ABC transporter" evidence="4">
    <location>
        <begin position="1"/>
        <end position="211"/>
    </location>
</feature>
<evidence type="ECO:0000313" key="6">
    <source>
        <dbReference type="Proteomes" id="UP001597389"/>
    </source>
</evidence>
<protein>
    <submittedName>
        <fullName evidence="5">Molybdate ABC transporter ATP-binding protein ModF</fullName>
    </submittedName>
</protein>
<dbReference type="NCBIfam" id="NF008186">
    <property type="entry name" value="PRK10938.1"/>
    <property type="match status" value="1"/>
</dbReference>
<dbReference type="RefSeq" id="WP_377177432.1">
    <property type="nucleotide sequence ID" value="NZ_JBHUJB010000015.1"/>
</dbReference>
<dbReference type="SMART" id="SM00382">
    <property type="entry name" value="AAA"/>
    <property type="match status" value="2"/>
</dbReference>
<gene>
    <name evidence="5" type="primary">modF</name>
    <name evidence="5" type="ORF">ACFSW8_03395</name>
</gene>
<dbReference type="PROSITE" id="PS50893">
    <property type="entry name" value="ABC_TRANSPORTER_2"/>
    <property type="match status" value="2"/>
</dbReference>
<evidence type="ECO:0000259" key="4">
    <source>
        <dbReference type="PROSITE" id="PS50893"/>
    </source>
</evidence>
<dbReference type="PANTHER" id="PTHR43553">
    <property type="entry name" value="HEAVY METAL TRANSPORTER"/>
    <property type="match status" value="1"/>
</dbReference>
<proteinExistence type="predicted"/>
<dbReference type="InterPro" id="IPR003439">
    <property type="entry name" value="ABC_transporter-like_ATP-bd"/>
</dbReference>
<keyword evidence="2" id="KW-0547">Nucleotide-binding</keyword>
<accession>A0ABW4Z7K0</accession>
<dbReference type="InterPro" id="IPR050095">
    <property type="entry name" value="ECF_ABC_transporter_ATP-bd"/>
</dbReference>
<keyword evidence="1" id="KW-0813">Transport</keyword>
<feature type="domain" description="ABC transporter" evidence="4">
    <location>
        <begin position="236"/>
        <end position="470"/>
    </location>
</feature>
<evidence type="ECO:0000256" key="2">
    <source>
        <dbReference type="ARBA" id="ARBA00022741"/>
    </source>
</evidence>
<sequence>MQNPTTPHTFDNFEIAPNHHWAIIGGNGSGKSSFARCLKNQYSERASLVSFEDEQALLEREIYEDDSEWLNKIDHGRTTRELISELSPSHDVPASLIDTLQLASFIDTGFRLLSTGERRRLMLARALVQSPDILILDEPFDGLDHAFSQHLDSLLTQIAHDTQIILVTNRLSEMGDYITHIACLHQSKIILSGIQSQIQNSLEFQQLYTPSTLHKTLPPPPSNHTPYQADPATPIADLRSIRVAYHNKVILDQLNWTIHPKQHWKVSGPNGCGKSTLVNLISGDHPQCYSNEIYLFGKKRGIGESIWDIKQHMGLMSTTLHQQHRITITAETVILSGFFDTIGVYRPTTSEHRSITLEWLDYLGLTEHKNTNFHQLSFGQQRILLIARALVKRPHLLILDEPCQGLDPMNRALVINLIEKLVAHNAAQLIYISHEPEDRIDCLTHELNFIPTTNPTPESSPYTIQTTALT</sequence>
<organism evidence="5 6">
    <name type="scientific">Rubritalea tangerina</name>
    <dbReference type="NCBI Taxonomy" id="430798"/>
    <lineage>
        <taxon>Bacteria</taxon>
        <taxon>Pseudomonadati</taxon>
        <taxon>Verrucomicrobiota</taxon>
        <taxon>Verrucomicrobiia</taxon>
        <taxon>Verrucomicrobiales</taxon>
        <taxon>Rubritaleaceae</taxon>
        <taxon>Rubritalea</taxon>
    </lineage>
</organism>
<dbReference type="GO" id="GO:0005524">
    <property type="term" value="F:ATP binding"/>
    <property type="evidence" value="ECO:0007669"/>
    <property type="project" value="UniProtKB-KW"/>
</dbReference>
<keyword evidence="6" id="KW-1185">Reference proteome</keyword>
<dbReference type="PANTHER" id="PTHR43553:SF3">
    <property type="entry name" value="ABC TRANSPORTER ATP-BINDING PROTEIN MODF"/>
    <property type="match status" value="1"/>
</dbReference>
<reference evidence="6" key="1">
    <citation type="journal article" date="2019" name="Int. J. Syst. Evol. Microbiol.">
        <title>The Global Catalogue of Microorganisms (GCM) 10K type strain sequencing project: providing services to taxonomists for standard genome sequencing and annotation.</title>
        <authorList>
            <consortium name="The Broad Institute Genomics Platform"/>
            <consortium name="The Broad Institute Genome Sequencing Center for Infectious Disease"/>
            <person name="Wu L."/>
            <person name="Ma J."/>
        </authorList>
    </citation>
    <scope>NUCLEOTIDE SEQUENCE [LARGE SCALE GENOMIC DNA]</scope>
    <source>
        <strain evidence="6">CCUG 57942</strain>
    </source>
</reference>
<evidence type="ECO:0000313" key="5">
    <source>
        <dbReference type="EMBL" id="MFD2157939.1"/>
    </source>
</evidence>
<dbReference type="Pfam" id="PF00005">
    <property type="entry name" value="ABC_tran"/>
    <property type="match status" value="2"/>
</dbReference>
<comment type="caution">
    <text evidence="5">The sequence shown here is derived from an EMBL/GenBank/DDBJ whole genome shotgun (WGS) entry which is preliminary data.</text>
</comment>
<dbReference type="InterPro" id="IPR003593">
    <property type="entry name" value="AAA+_ATPase"/>
</dbReference>
<evidence type="ECO:0000256" key="3">
    <source>
        <dbReference type="ARBA" id="ARBA00022840"/>
    </source>
</evidence>
<keyword evidence="3 5" id="KW-0067">ATP-binding</keyword>